<reference evidence="2 3" key="1">
    <citation type="submission" date="2012-09" db="EMBL/GenBank/DDBJ databases">
        <title>Genome Sequence of alkane-degrading Bacterium Alcanivorax sp. 19-m-6.</title>
        <authorList>
            <person name="Lai Q."/>
            <person name="Shao Z."/>
        </authorList>
    </citation>
    <scope>NUCLEOTIDE SEQUENCE [LARGE SCALE GENOMIC DNA]</scope>
    <source>
        <strain evidence="2 3">19-m-6</strain>
    </source>
</reference>
<keyword evidence="1" id="KW-1133">Transmembrane helix</keyword>
<organism evidence="2 3">
    <name type="scientific">Alcanivorax nanhaiticus</name>
    <dbReference type="NCBI Taxonomy" id="1177154"/>
    <lineage>
        <taxon>Bacteria</taxon>
        <taxon>Pseudomonadati</taxon>
        <taxon>Pseudomonadota</taxon>
        <taxon>Gammaproteobacteria</taxon>
        <taxon>Oceanospirillales</taxon>
        <taxon>Alcanivoracaceae</taxon>
        <taxon>Alcanivorax</taxon>
    </lineage>
</organism>
<dbReference type="Proteomes" id="UP000029444">
    <property type="component" value="Unassembled WGS sequence"/>
</dbReference>
<name>A0A095SDN3_9GAMM</name>
<feature type="transmembrane region" description="Helical" evidence="1">
    <location>
        <begin position="77"/>
        <end position="99"/>
    </location>
</feature>
<sequence length="137" mass="15225">MNWGKMSTNRDYIYAMIASYFFVVPLWLFVNLGAEGLEVLPFTLILGAPVALIGAGIGFRSYEYFYLKVKARNEVKILVSGLLSAVVTGFLPFTISLIVHGGIDWMSFSVYASIFLVLPVLIAIPGSMILIYRERCS</sequence>
<feature type="transmembrane region" description="Helical" evidence="1">
    <location>
        <begin position="12"/>
        <end position="30"/>
    </location>
</feature>
<comment type="caution">
    <text evidence="2">The sequence shown here is derived from an EMBL/GenBank/DDBJ whole genome shotgun (WGS) entry which is preliminary data.</text>
</comment>
<feature type="transmembrane region" description="Helical" evidence="1">
    <location>
        <begin position="42"/>
        <end position="65"/>
    </location>
</feature>
<dbReference type="EMBL" id="ARXV01000022">
    <property type="protein sequence ID" value="KGD62632.1"/>
    <property type="molecule type" value="Genomic_DNA"/>
</dbReference>
<keyword evidence="3" id="KW-1185">Reference proteome</keyword>
<proteinExistence type="predicted"/>
<evidence type="ECO:0000256" key="1">
    <source>
        <dbReference type="SAM" id="Phobius"/>
    </source>
</evidence>
<feature type="transmembrane region" description="Helical" evidence="1">
    <location>
        <begin position="111"/>
        <end position="132"/>
    </location>
</feature>
<accession>A0A095SDN3</accession>
<keyword evidence="1" id="KW-0812">Transmembrane</keyword>
<keyword evidence="1" id="KW-0472">Membrane</keyword>
<evidence type="ECO:0000313" key="3">
    <source>
        <dbReference type="Proteomes" id="UP000029444"/>
    </source>
</evidence>
<evidence type="ECO:0000313" key="2">
    <source>
        <dbReference type="EMBL" id="KGD62632.1"/>
    </source>
</evidence>
<dbReference type="AlphaFoldDB" id="A0A095SDN3"/>
<protein>
    <submittedName>
        <fullName evidence="2">Uncharacterized protein</fullName>
    </submittedName>
</protein>
<gene>
    <name evidence="2" type="ORF">Y5S_03587</name>
</gene>
<dbReference type="STRING" id="1177154.Y5S_03587"/>